<reference evidence="2" key="1">
    <citation type="submission" date="2014-09" db="EMBL/GenBank/DDBJ databases">
        <authorList>
            <person name="Magalhaes I.L.F."/>
            <person name="Oliveira U."/>
            <person name="Santos F.R."/>
            <person name="Vidigal T.H.D.A."/>
            <person name="Brescovit A.D."/>
            <person name="Santos A.J."/>
        </authorList>
    </citation>
    <scope>NUCLEOTIDE SEQUENCE</scope>
    <source>
        <tissue evidence="2">Shoot tissue taken approximately 20 cm above the soil surface</tissue>
    </source>
</reference>
<dbReference type="EMBL" id="GBRH01209000">
    <property type="protein sequence ID" value="JAD88895.1"/>
    <property type="molecule type" value="Transcribed_RNA"/>
</dbReference>
<accession>A0A0A9DTA3</accession>
<feature type="compositionally biased region" description="Basic and acidic residues" evidence="1">
    <location>
        <begin position="8"/>
        <end position="20"/>
    </location>
</feature>
<feature type="region of interest" description="Disordered" evidence="1">
    <location>
        <begin position="1"/>
        <end position="20"/>
    </location>
</feature>
<name>A0A0A9DTA3_ARUDO</name>
<organism evidence="2">
    <name type="scientific">Arundo donax</name>
    <name type="common">Giant reed</name>
    <name type="synonym">Donax arundinaceus</name>
    <dbReference type="NCBI Taxonomy" id="35708"/>
    <lineage>
        <taxon>Eukaryota</taxon>
        <taxon>Viridiplantae</taxon>
        <taxon>Streptophyta</taxon>
        <taxon>Embryophyta</taxon>
        <taxon>Tracheophyta</taxon>
        <taxon>Spermatophyta</taxon>
        <taxon>Magnoliopsida</taxon>
        <taxon>Liliopsida</taxon>
        <taxon>Poales</taxon>
        <taxon>Poaceae</taxon>
        <taxon>PACMAD clade</taxon>
        <taxon>Arundinoideae</taxon>
        <taxon>Arundineae</taxon>
        <taxon>Arundo</taxon>
    </lineage>
</organism>
<evidence type="ECO:0000256" key="1">
    <source>
        <dbReference type="SAM" id="MobiDB-lite"/>
    </source>
</evidence>
<proteinExistence type="predicted"/>
<protein>
    <submittedName>
        <fullName evidence="2">Uncharacterized protein</fullName>
    </submittedName>
</protein>
<evidence type="ECO:0000313" key="2">
    <source>
        <dbReference type="EMBL" id="JAD88895.1"/>
    </source>
</evidence>
<dbReference type="AlphaFoldDB" id="A0A0A9DTA3"/>
<reference evidence="2" key="2">
    <citation type="journal article" date="2015" name="Data Brief">
        <title>Shoot transcriptome of the giant reed, Arundo donax.</title>
        <authorList>
            <person name="Barrero R.A."/>
            <person name="Guerrero F.D."/>
            <person name="Moolhuijzen P."/>
            <person name="Goolsby J.A."/>
            <person name="Tidwell J."/>
            <person name="Bellgard S.E."/>
            <person name="Bellgard M.I."/>
        </authorList>
    </citation>
    <scope>NUCLEOTIDE SEQUENCE</scope>
    <source>
        <tissue evidence="2">Shoot tissue taken approximately 20 cm above the soil surface</tissue>
    </source>
</reference>
<sequence length="58" mass="7009">MKYVHQHIQKEPKMNRSKDREEMIQVMHAWLLARHPQHPIAPRIRLHVWHTGSQAHTS</sequence>